<accession>A0A316G9B4</accession>
<dbReference type="OrthoDB" id="9773456at2"/>
<reference evidence="8 9" key="1">
    <citation type="submission" date="2018-05" db="EMBL/GenBank/DDBJ databases">
        <title>Genomic Encyclopedia of Type Strains, Phase IV (KMG-IV): sequencing the most valuable type-strain genomes for metagenomic binning, comparative biology and taxonomic classification.</title>
        <authorList>
            <person name="Goeker M."/>
        </authorList>
    </citation>
    <scope>NUCLEOTIDE SEQUENCE [LARGE SCALE GENOMIC DNA]</scope>
    <source>
        <strain evidence="8 9">DSM 103371</strain>
    </source>
</reference>
<proteinExistence type="predicted"/>
<dbReference type="GO" id="GO:0009055">
    <property type="term" value="F:electron transfer activity"/>
    <property type="evidence" value="ECO:0007669"/>
    <property type="project" value="InterPro"/>
</dbReference>
<keyword evidence="9" id="KW-1185">Reference proteome</keyword>
<name>A0A316G9B4_9RHOB</name>
<dbReference type="Gene3D" id="1.10.760.10">
    <property type="entry name" value="Cytochrome c-like domain"/>
    <property type="match status" value="3"/>
</dbReference>
<feature type="domain" description="Cytochrome c" evidence="7">
    <location>
        <begin position="69"/>
        <end position="155"/>
    </location>
</feature>
<keyword evidence="3 6" id="KW-0479">Metal-binding</keyword>
<comment type="caution">
    <text evidence="8">The sequence shown here is derived from an EMBL/GenBank/DDBJ whole genome shotgun (WGS) entry which is preliminary data.</text>
</comment>
<evidence type="ECO:0000313" key="9">
    <source>
        <dbReference type="Proteomes" id="UP000245390"/>
    </source>
</evidence>
<evidence type="ECO:0000259" key="7">
    <source>
        <dbReference type="PROSITE" id="PS51007"/>
    </source>
</evidence>
<keyword evidence="5 6" id="KW-0408">Iron</keyword>
<gene>
    <name evidence="8" type="ORF">C8D95_103412</name>
</gene>
<evidence type="ECO:0000256" key="5">
    <source>
        <dbReference type="ARBA" id="ARBA00023004"/>
    </source>
</evidence>
<keyword evidence="2 6" id="KW-0349">Heme</keyword>
<organism evidence="8 9">
    <name type="scientific">Silicimonas algicola</name>
    <dbReference type="NCBI Taxonomy" id="1826607"/>
    <lineage>
        <taxon>Bacteria</taxon>
        <taxon>Pseudomonadati</taxon>
        <taxon>Pseudomonadota</taxon>
        <taxon>Alphaproteobacteria</taxon>
        <taxon>Rhodobacterales</taxon>
        <taxon>Paracoccaceae</taxon>
    </lineage>
</organism>
<dbReference type="GO" id="GO:0046872">
    <property type="term" value="F:metal ion binding"/>
    <property type="evidence" value="ECO:0007669"/>
    <property type="project" value="UniProtKB-KW"/>
</dbReference>
<evidence type="ECO:0000256" key="4">
    <source>
        <dbReference type="ARBA" id="ARBA00022982"/>
    </source>
</evidence>
<dbReference type="InterPro" id="IPR050597">
    <property type="entry name" value="Cytochrome_c_Oxidase_Subunit"/>
</dbReference>
<dbReference type="PROSITE" id="PS51007">
    <property type="entry name" value="CYTC"/>
    <property type="match status" value="2"/>
</dbReference>
<dbReference type="PANTHER" id="PTHR33751">
    <property type="entry name" value="CBB3-TYPE CYTOCHROME C OXIDASE SUBUNIT FIXP"/>
    <property type="match status" value="1"/>
</dbReference>
<keyword evidence="4" id="KW-0249">Electron transport</keyword>
<sequence length="339" mass="35947">MKRALVIFSVIVALGLAVGIGVVGLGLYNVSATAGHLPGVAWVLHTTFKNSVSLRAPPENEVPLLDDPDLVALGAGHYATGCVPCHGSPDEPALAFSDAMLPEPPPIKLAIAGWSPNELHWVVENGVKMSGMPGWPAPERSDEVWAVVAYLEKVKEDDAPPLPKSTSESIATSSVAYCGSCHGTIDGLVPRLDIQDAEYLREELREYVTGVRLSGIMQQAASVVPVEDLPRLAEHFAATINEAPDPLPVPVAGERLANRGTREVPACTACHGPGASADETLGPRLSGQHRAFLETQLRLWRDGVRTDSAKMVAAARALSDADIALLAKWYASQPADGER</sequence>
<dbReference type="GO" id="GO:0020037">
    <property type="term" value="F:heme binding"/>
    <property type="evidence" value="ECO:0007669"/>
    <property type="project" value="InterPro"/>
</dbReference>
<dbReference type="Proteomes" id="UP000245390">
    <property type="component" value="Unassembled WGS sequence"/>
</dbReference>
<feature type="domain" description="Cytochrome c" evidence="7">
    <location>
        <begin position="248"/>
        <end position="334"/>
    </location>
</feature>
<dbReference type="PANTHER" id="PTHR33751:SF9">
    <property type="entry name" value="CYTOCHROME C4"/>
    <property type="match status" value="1"/>
</dbReference>
<dbReference type="Pfam" id="PF13442">
    <property type="entry name" value="Cytochrome_CBB3"/>
    <property type="match status" value="1"/>
</dbReference>
<dbReference type="KEGG" id="salo:EF888_10265"/>
<evidence type="ECO:0000313" key="8">
    <source>
        <dbReference type="EMBL" id="PWK57173.1"/>
    </source>
</evidence>
<dbReference type="RefSeq" id="WP_109758913.1">
    <property type="nucleotide sequence ID" value="NZ_CP034588.1"/>
</dbReference>
<dbReference type="EMBL" id="QGGV01000003">
    <property type="protein sequence ID" value="PWK57173.1"/>
    <property type="molecule type" value="Genomic_DNA"/>
</dbReference>
<dbReference type="AlphaFoldDB" id="A0A316G9B4"/>
<dbReference type="InterPro" id="IPR009056">
    <property type="entry name" value="Cyt_c-like_dom"/>
</dbReference>
<keyword evidence="1" id="KW-0813">Transport</keyword>
<protein>
    <submittedName>
        <fullName evidence="8">Cytochrome c553</fullName>
    </submittedName>
</protein>
<evidence type="ECO:0000256" key="6">
    <source>
        <dbReference type="PROSITE-ProRule" id="PRU00433"/>
    </source>
</evidence>
<evidence type="ECO:0000256" key="3">
    <source>
        <dbReference type="ARBA" id="ARBA00022723"/>
    </source>
</evidence>
<evidence type="ECO:0000256" key="1">
    <source>
        <dbReference type="ARBA" id="ARBA00022448"/>
    </source>
</evidence>
<dbReference type="SUPFAM" id="SSF46626">
    <property type="entry name" value="Cytochrome c"/>
    <property type="match status" value="3"/>
</dbReference>
<evidence type="ECO:0000256" key="2">
    <source>
        <dbReference type="ARBA" id="ARBA00022617"/>
    </source>
</evidence>
<dbReference type="InterPro" id="IPR036909">
    <property type="entry name" value="Cyt_c-like_dom_sf"/>
</dbReference>